<dbReference type="PROSITE" id="PS51352">
    <property type="entry name" value="THIOREDOXIN_2"/>
    <property type="match status" value="1"/>
</dbReference>
<evidence type="ECO:0000259" key="2">
    <source>
        <dbReference type="PROSITE" id="PS51352"/>
    </source>
</evidence>
<evidence type="ECO:0000313" key="3">
    <source>
        <dbReference type="EMBL" id="QHS59132.1"/>
    </source>
</evidence>
<name>A0A6B9Z9Z4_9BACT</name>
<dbReference type="Gene3D" id="3.40.30.10">
    <property type="entry name" value="Glutaredoxin"/>
    <property type="match status" value="1"/>
</dbReference>
<proteinExistence type="predicted"/>
<dbReference type="AlphaFoldDB" id="A0A6B9Z9Z4"/>
<keyword evidence="4" id="KW-1185">Reference proteome</keyword>
<dbReference type="KEGG" id="chih:GWR21_05845"/>
<dbReference type="InterPro" id="IPR013766">
    <property type="entry name" value="Thioredoxin_domain"/>
</dbReference>
<dbReference type="RefSeq" id="WP_162330834.1">
    <property type="nucleotide sequence ID" value="NZ_CP048113.1"/>
</dbReference>
<sequence>MKALLIALSCLGVFTSSIWGTDFEKARKEAAEKHHMILLNFSGSDWCGPCIRLRHEIFDDSAFLNYADQQLILINADFPRSKKNQLSKQQQQSNDALADKYNPEGRFPYTLLLDENGKVIRTWDGFPNTTPEGFVAQLKSSVYGTGK</sequence>
<feature type="domain" description="Thioredoxin" evidence="2">
    <location>
        <begin position="1"/>
        <end position="143"/>
    </location>
</feature>
<dbReference type="InterPro" id="IPR051099">
    <property type="entry name" value="AGR/TXD"/>
</dbReference>
<protein>
    <submittedName>
        <fullName evidence="3">Thioredoxin family protein</fullName>
    </submittedName>
</protein>
<evidence type="ECO:0000256" key="1">
    <source>
        <dbReference type="ARBA" id="ARBA00022729"/>
    </source>
</evidence>
<dbReference type="InterPro" id="IPR036249">
    <property type="entry name" value="Thioredoxin-like_sf"/>
</dbReference>
<organism evidence="3 4">
    <name type="scientific">Chitinophaga agri</name>
    <dbReference type="NCBI Taxonomy" id="2703787"/>
    <lineage>
        <taxon>Bacteria</taxon>
        <taxon>Pseudomonadati</taxon>
        <taxon>Bacteroidota</taxon>
        <taxon>Chitinophagia</taxon>
        <taxon>Chitinophagales</taxon>
        <taxon>Chitinophagaceae</taxon>
        <taxon>Chitinophaga</taxon>
    </lineage>
</organism>
<gene>
    <name evidence="3" type="ORF">GWR21_05845</name>
</gene>
<accession>A0A6B9Z9Z4</accession>
<dbReference type="SUPFAM" id="SSF52833">
    <property type="entry name" value="Thioredoxin-like"/>
    <property type="match status" value="1"/>
</dbReference>
<reference evidence="3 4" key="1">
    <citation type="submission" date="2020-01" db="EMBL/GenBank/DDBJ databases">
        <title>Complete genome sequence of Chitinophaga sp. H33E-04 isolated from quinoa roots.</title>
        <authorList>
            <person name="Weon H.-Y."/>
            <person name="Lee S.A."/>
        </authorList>
    </citation>
    <scope>NUCLEOTIDE SEQUENCE [LARGE SCALE GENOMIC DNA]</scope>
    <source>
        <strain evidence="3 4">H33E-04</strain>
    </source>
</reference>
<dbReference type="PANTHER" id="PTHR15337">
    <property type="entry name" value="ANTERIOR GRADIENT PROTEIN-RELATED"/>
    <property type="match status" value="1"/>
</dbReference>
<dbReference type="PANTHER" id="PTHR15337:SF11">
    <property type="entry name" value="THIOREDOXIN DOMAIN-CONTAINING PROTEIN"/>
    <property type="match status" value="1"/>
</dbReference>
<dbReference type="EMBL" id="CP048113">
    <property type="protein sequence ID" value="QHS59132.1"/>
    <property type="molecule type" value="Genomic_DNA"/>
</dbReference>
<evidence type="ECO:0000313" key="4">
    <source>
        <dbReference type="Proteomes" id="UP000476411"/>
    </source>
</evidence>
<keyword evidence="1" id="KW-0732">Signal</keyword>
<dbReference type="Pfam" id="PF13899">
    <property type="entry name" value="Thioredoxin_7"/>
    <property type="match status" value="1"/>
</dbReference>
<dbReference type="Proteomes" id="UP000476411">
    <property type="component" value="Chromosome"/>
</dbReference>